<protein>
    <submittedName>
        <fullName evidence="5">LIPK Lipase</fullName>
    </submittedName>
</protein>
<feature type="non-terminal residue" evidence="5">
    <location>
        <position position="319"/>
    </location>
</feature>
<dbReference type="InterPro" id="IPR000073">
    <property type="entry name" value="AB_hydrolase_1"/>
</dbReference>
<evidence type="ECO:0000259" key="4">
    <source>
        <dbReference type="Pfam" id="PF00561"/>
    </source>
</evidence>
<dbReference type="SUPFAM" id="SSF53474">
    <property type="entry name" value="alpha/beta-Hydrolases"/>
    <property type="match status" value="1"/>
</dbReference>
<dbReference type="Pfam" id="PF00561">
    <property type="entry name" value="Abhydrolase_1"/>
    <property type="match status" value="1"/>
</dbReference>
<organism evidence="5 6">
    <name type="scientific">Spizella passerina</name>
    <name type="common">Chipping sparrow</name>
    <dbReference type="NCBI Taxonomy" id="40210"/>
    <lineage>
        <taxon>Eukaryota</taxon>
        <taxon>Metazoa</taxon>
        <taxon>Chordata</taxon>
        <taxon>Craniata</taxon>
        <taxon>Vertebrata</taxon>
        <taxon>Euteleostomi</taxon>
        <taxon>Archelosauria</taxon>
        <taxon>Archosauria</taxon>
        <taxon>Dinosauria</taxon>
        <taxon>Saurischia</taxon>
        <taxon>Theropoda</taxon>
        <taxon>Coelurosauria</taxon>
        <taxon>Aves</taxon>
        <taxon>Neognathae</taxon>
        <taxon>Neoaves</taxon>
        <taxon>Telluraves</taxon>
        <taxon>Australaves</taxon>
        <taxon>Passeriformes</taxon>
        <taxon>Passerellidae</taxon>
        <taxon>Spizella</taxon>
    </lineage>
</organism>
<dbReference type="GO" id="GO:0016042">
    <property type="term" value="P:lipid catabolic process"/>
    <property type="evidence" value="ECO:0007669"/>
    <property type="project" value="UniProtKB-KW"/>
</dbReference>
<feature type="domain" description="AB hydrolase-1" evidence="4">
    <location>
        <begin position="5"/>
        <end position="299"/>
    </location>
</feature>
<name>A0A852K0Z1_SPIPA</name>
<dbReference type="EMBL" id="WBNQ01078037">
    <property type="protein sequence ID" value="NXX70860.1"/>
    <property type="molecule type" value="Genomic_DNA"/>
</dbReference>
<accession>A0A852K0Z1</accession>
<evidence type="ECO:0000256" key="3">
    <source>
        <dbReference type="ARBA" id="ARBA00023098"/>
    </source>
</evidence>
<proteinExistence type="inferred from homology"/>
<keyword evidence="6" id="KW-1185">Reference proteome</keyword>
<keyword evidence="3" id="KW-0443">Lipid metabolism</keyword>
<dbReference type="PANTHER" id="PTHR11005">
    <property type="entry name" value="LYSOSOMAL ACID LIPASE-RELATED"/>
    <property type="match status" value="1"/>
</dbReference>
<evidence type="ECO:0000313" key="6">
    <source>
        <dbReference type="Proteomes" id="UP000618746"/>
    </source>
</evidence>
<dbReference type="AlphaFoldDB" id="A0A852K0Z1"/>
<comment type="similarity">
    <text evidence="1">Belongs to the AB hydrolase superfamily. Lipase family.</text>
</comment>
<dbReference type="Gene3D" id="3.40.50.1820">
    <property type="entry name" value="alpha/beta hydrolase"/>
    <property type="match status" value="1"/>
</dbReference>
<feature type="non-terminal residue" evidence="5">
    <location>
        <position position="1"/>
    </location>
</feature>
<dbReference type="OrthoDB" id="9974421at2759"/>
<reference evidence="5" key="1">
    <citation type="submission" date="2020-02" db="EMBL/GenBank/DDBJ databases">
        <title>Bird 10,000 Genomes (B10K) Project - Family phase.</title>
        <authorList>
            <person name="Zhang G."/>
        </authorList>
    </citation>
    <scope>NUCLEOTIDE SEQUENCE</scope>
    <source>
        <strain evidence="5">B10K-DU-023-52</strain>
        <tissue evidence="5">Mixed tissue sample</tissue>
    </source>
</reference>
<comment type="caution">
    <text evidence="5">The sequence shown here is derived from an EMBL/GenBank/DDBJ whole genome shotgun (WGS) entry which is preliminary data.</text>
</comment>
<evidence type="ECO:0000256" key="1">
    <source>
        <dbReference type="ARBA" id="ARBA00010701"/>
    </source>
</evidence>
<dbReference type="Proteomes" id="UP000618746">
    <property type="component" value="Unassembled WGS sequence"/>
</dbReference>
<dbReference type="InterPro" id="IPR029058">
    <property type="entry name" value="AB_hydrolase_fold"/>
</dbReference>
<evidence type="ECO:0000256" key="2">
    <source>
        <dbReference type="ARBA" id="ARBA00022963"/>
    </source>
</evidence>
<keyword evidence="2" id="KW-0442">Lipid degradation</keyword>
<gene>
    <name evidence="5" type="primary">Lipk</name>
    <name evidence="5" type="ORF">SPIPAS_R00130</name>
</gene>
<sequence length="319" mass="36210">RPVALLQHGLLSEGSIWLTNLPNNSLGFILADAGYDVWVGNSRGNTWSRRHQVLTTTQDEFWAFSFDEMAKYDLPAMISFIEQKTGQKQLYYIGHSQGTTIGFIAFSTMPELAQKIKVFIALSPVTTVIFSQSPFRKLSVFSDSGLKELFGTREFLPHTALGEVVLSRFCSCSKVCKHILASIFGFNWKNTNMSRFDVYMGHNPAGSSVQNIIHWLQPLFPLQFVKPLFHLHFVNPFSLCSQTGAPFYDVQDMEVPTAIWNAGRDCLADPRDTALLLPQVRNLVHHKLIPHWNHMDFVLGLDANEVLYHEILDIMKKHP</sequence>
<dbReference type="FunFam" id="3.40.50.1820:FF:000012">
    <property type="entry name" value="Lipase"/>
    <property type="match status" value="1"/>
</dbReference>
<evidence type="ECO:0000313" key="5">
    <source>
        <dbReference type="EMBL" id="NXX70860.1"/>
    </source>
</evidence>